<evidence type="ECO:0000256" key="7">
    <source>
        <dbReference type="ARBA" id="ARBA00023065"/>
    </source>
</evidence>
<name>A0A7S7NXD6_PALFE</name>
<organism evidence="17 18">
    <name type="scientific">Paludibaculum fermentans</name>
    <dbReference type="NCBI Taxonomy" id="1473598"/>
    <lineage>
        <taxon>Bacteria</taxon>
        <taxon>Pseudomonadati</taxon>
        <taxon>Acidobacteriota</taxon>
        <taxon>Terriglobia</taxon>
        <taxon>Bryobacterales</taxon>
        <taxon>Bryobacteraceae</taxon>
        <taxon>Paludibaculum</taxon>
    </lineage>
</organism>
<dbReference type="Gene3D" id="2.40.170.20">
    <property type="entry name" value="TonB-dependent receptor, beta-barrel domain"/>
    <property type="match status" value="1"/>
</dbReference>
<dbReference type="InterPro" id="IPR012910">
    <property type="entry name" value="Plug_dom"/>
</dbReference>
<keyword evidence="14" id="KW-1133">Transmembrane helix</keyword>
<evidence type="ECO:0000256" key="8">
    <source>
        <dbReference type="ARBA" id="ARBA00023077"/>
    </source>
</evidence>
<evidence type="ECO:0000256" key="1">
    <source>
        <dbReference type="ARBA" id="ARBA00004571"/>
    </source>
</evidence>
<evidence type="ECO:0000256" key="9">
    <source>
        <dbReference type="ARBA" id="ARBA00023136"/>
    </source>
</evidence>
<reference evidence="17 18" key="1">
    <citation type="submission" date="2020-10" db="EMBL/GenBank/DDBJ databases">
        <title>Complete genome sequence of Paludibaculum fermentans P105T, a facultatively anaerobic acidobacterium capable of dissimilatory Fe(III) reduction.</title>
        <authorList>
            <person name="Dedysh S.N."/>
            <person name="Beletsky A.V."/>
            <person name="Kulichevskaya I.S."/>
            <person name="Mardanov A.V."/>
            <person name="Ravin N.V."/>
        </authorList>
    </citation>
    <scope>NUCLEOTIDE SEQUENCE [LARGE SCALE GENOMIC DNA]</scope>
    <source>
        <strain evidence="17 18">P105</strain>
    </source>
</reference>
<dbReference type="Pfam" id="PF07715">
    <property type="entry name" value="Plug"/>
    <property type="match status" value="1"/>
</dbReference>
<dbReference type="NCBIfam" id="TIGR01783">
    <property type="entry name" value="TonB-siderophor"/>
    <property type="match status" value="1"/>
</dbReference>
<keyword evidence="5 12" id="KW-0812">Transmembrane</keyword>
<dbReference type="GO" id="GO:0015344">
    <property type="term" value="F:siderophore uptake transmembrane transporter activity"/>
    <property type="evidence" value="ECO:0007669"/>
    <property type="project" value="TreeGrafter"/>
</dbReference>
<dbReference type="Gene3D" id="3.55.50.30">
    <property type="match status" value="1"/>
</dbReference>
<dbReference type="CDD" id="cd01347">
    <property type="entry name" value="ligand_gated_channel"/>
    <property type="match status" value="1"/>
</dbReference>
<evidence type="ECO:0000256" key="11">
    <source>
        <dbReference type="ARBA" id="ARBA00023237"/>
    </source>
</evidence>
<dbReference type="InterPro" id="IPR036942">
    <property type="entry name" value="Beta-barrel_TonB_sf"/>
</dbReference>
<evidence type="ECO:0000259" key="16">
    <source>
        <dbReference type="Pfam" id="PF07715"/>
    </source>
</evidence>
<sequence>MRIRIKRRTAPRRDYAQRWPIAYRWLATGVLVAYTAVGSTVVANAQTGSSAQGPAAQALSLEVRRYDIPAGTLGEALAALETASGLQFEIRKSGIRDLASPGVSGLYTLQQALQQALKGTRVVYSNAGTGVVALDLEGLNSTLEVQERVLMTSPHYTEPLRNTPQTITVIPKELIEQQGATTLRDVLRNVPGLTMTAGEGGTPAGDNLNLRGFSARNDLFVDGSRDLGPQARDPFNMEQVEVVKGPQSAFTGRGSAGGSINMVSKAPGLKPVYGGSVMFGTDGTKRFSADVNTPVRFLGERTGFRLNLLSHDGGVAGRDVVNNQRWGFAPSLAFGLGSPTRLTLSYYKLKQDNIPDYGIPWVPNTNTVLTGYLDKPAPVPRETFYGLANRDYERLSSDMATVRFEHDFSDNLSFRNQFRYGKSKRDSLATPPRFLNTTSTTINREARAWYTEDDIYDNQADVRGTATTGKVRHAYNAGFVLTHEANLRTARTVTGTSTTTLLNPNAEDPFTGVYTNSPYIGDVKGNTQAVYAFDTLKFGRKWEASGGLRWERFDVDGVNTTPAAVTRVDKMLSGRTGLVFKPGEHGSLYASYGTSMNPSLEGLTYGVANTAIQPEKTYTVEGGSKWDLFGERLSLTGAVFRVDKTNARTPGLNPDDPPQVLQGTQRVSGLESGVSGKLTRNLSLFGAYTFMDAEIVKSNTPAEVGRAIQNAPQNSFNLWASYRYKRLMFGGGPRVVGKRYGNNTNTRWVDKYWTMDAYASYAVNRHLDLRLNLNNLNNAYYYDRLGGGHVVPGAARSALVSFGIRF</sequence>
<dbReference type="GO" id="GO:0038023">
    <property type="term" value="F:signaling receptor activity"/>
    <property type="evidence" value="ECO:0007669"/>
    <property type="project" value="InterPro"/>
</dbReference>
<dbReference type="GO" id="GO:0015891">
    <property type="term" value="P:siderophore transport"/>
    <property type="evidence" value="ECO:0007669"/>
    <property type="project" value="InterPro"/>
</dbReference>
<comment type="similarity">
    <text evidence="2 12 13">Belongs to the TonB-dependent receptor family.</text>
</comment>
<dbReference type="PANTHER" id="PTHR32552">
    <property type="entry name" value="FERRICHROME IRON RECEPTOR-RELATED"/>
    <property type="match status" value="1"/>
</dbReference>
<feature type="domain" description="TonB-dependent receptor plug" evidence="16">
    <location>
        <begin position="160"/>
        <end position="258"/>
    </location>
</feature>
<dbReference type="Gene3D" id="2.170.130.10">
    <property type="entry name" value="TonB-dependent receptor, plug domain"/>
    <property type="match status" value="1"/>
</dbReference>
<dbReference type="InterPro" id="IPR010105">
    <property type="entry name" value="TonB_sidphr_rcpt"/>
</dbReference>
<evidence type="ECO:0000256" key="2">
    <source>
        <dbReference type="ARBA" id="ARBA00009810"/>
    </source>
</evidence>
<keyword evidence="4 12" id="KW-1134">Transmembrane beta strand</keyword>
<gene>
    <name evidence="17" type="ORF">IRI77_16575</name>
</gene>
<dbReference type="PANTHER" id="PTHR32552:SF83">
    <property type="entry name" value="BLR3904 PROTEIN"/>
    <property type="match status" value="1"/>
</dbReference>
<keyword evidence="7" id="KW-0406">Ion transport</keyword>
<feature type="transmembrane region" description="Helical" evidence="14">
    <location>
        <begin position="21"/>
        <end position="42"/>
    </location>
</feature>
<keyword evidence="9 12" id="KW-0472">Membrane</keyword>
<protein>
    <submittedName>
        <fullName evidence="17">TonB-dependent siderophore receptor</fullName>
    </submittedName>
</protein>
<evidence type="ECO:0000259" key="15">
    <source>
        <dbReference type="Pfam" id="PF00593"/>
    </source>
</evidence>
<keyword evidence="3 12" id="KW-0813">Transport</keyword>
<keyword evidence="6" id="KW-0732">Signal</keyword>
<dbReference type="InterPro" id="IPR000531">
    <property type="entry name" value="Beta-barrel_TonB"/>
</dbReference>
<evidence type="ECO:0000256" key="12">
    <source>
        <dbReference type="PROSITE-ProRule" id="PRU01360"/>
    </source>
</evidence>
<proteinExistence type="inferred from homology"/>
<keyword evidence="10 17" id="KW-0675">Receptor</keyword>
<accession>A0A7S7NXD6</accession>
<keyword evidence="8 13" id="KW-0798">TonB box</keyword>
<evidence type="ECO:0000256" key="10">
    <source>
        <dbReference type="ARBA" id="ARBA00023170"/>
    </source>
</evidence>
<dbReference type="Proteomes" id="UP000593892">
    <property type="component" value="Chromosome"/>
</dbReference>
<dbReference type="KEGG" id="pfer:IRI77_16575"/>
<dbReference type="AlphaFoldDB" id="A0A7S7NXD6"/>
<evidence type="ECO:0000256" key="3">
    <source>
        <dbReference type="ARBA" id="ARBA00022448"/>
    </source>
</evidence>
<evidence type="ECO:0000256" key="5">
    <source>
        <dbReference type="ARBA" id="ARBA00022692"/>
    </source>
</evidence>
<keyword evidence="11 12" id="KW-0998">Cell outer membrane</keyword>
<dbReference type="RefSeq" id="WP_194453150.1">
    <property type="nucleotide sequence ID" value="NZ_CP063849.1"/>
</dbReference>
<keyword evidence="18" id="KW-1185">Reference proteome</keyword>
<dbReference type="GO" id="GO:0009279">
    <property type="term" value="C:cell outer membrane"/>
    <property type="evidence" value="ECO:0007669"/>
    <property type="project" value="UniProtKB-SubCell"/>
</dbReference>
<feature type="domain" description="TonB-dependent receptor-like beta-barrel" evidence="15">
    <location>
        <begin position="337"/>
        <end position="776"/>
    </location>
</feature>
<evidence type="ECO:0000256" key="14">
    <source>
        <dbReference type="SAM" id="Phobius"/>
    </source>
</evidence>
<dbReference type="SUPFAM" id="SSF56935">
    <property type="entry name" value="Porins"/>
    <property type="match status" value="1"/>
</dbReference>
<dbReference type="Pfam" id="PF00593">
    <property type="entry name" value="TonB_dep_Rec_b-barrel"/>
    <property type="match status" value="1"/>
</dbReference>
<dbReference type="FunFam" id="2.170.130.10:FF:000001">
    <property type="entry name" value="Catecholate siderophore TonB-dependent receptor"/>
    <property type="match status" value="1"/>
</dbReference>
<dbReference type="EMBL" id="CP063849">
    <property type="protein sequence ID" value="QOY91496.1"/>
    <property type="molecule type" value="Genomic_DNA"/>
</dbReference>
<dbReference type="InterPro" id="IPR037066">
    <property type="entry name" value="Plug_dom_sf"/>
</dbReference>
<evidence type="ECO:0000256" key="4">
    <source>
        <dbReference type="ARBA" id="ARBA00022452"/>
    </source>
</evidence>
<dbReference type="PROSITE" id="PS52016">
    <property type="entry name" value="TONB_DEPENDENT_REC_3"/>
    <property type="match status" value="1"/>
</dbReference>
<evidence type="ECO:0000313" key="17">
    <source>
        <dbReference type="EMBL" id="QOY91496.1"/>
    </source>
</evidence>
<dbReference type="InterPro" id="IPR039426">
    <property type="entry name" value="TonB-dep_rcpt-like"/>
</dbReference>
<comment type="subcellular location">
    <subcellularLocation>
        <location evidence="1 12">Cell outer membrane</location>
        <topology evidence="1 12">Multi-pass membrane protein</topology>
    </subcellularLocation>
</comment>
<evidence type="ECO:0000256" key="13">
    <source>
        <dbReference type="RuleBase" id="RU003357"/>
    </source>
</evidence>
<evidence type="ECO:0000313" key="18">
    <source>
        <dbReference type="Proteomes" id="UP000593892"/>
    </source>
</evidence>
<evidence type="ECO:0000256" key="6">
    <source>
        <dbReference type="ARBA" id="ARBA00022729"/>
    </source>
</evidence>